<protein>
    <submittedName>
        <fullName evidence="4">S-layer homology domain-containing protein</fullName>
    </submittedName>
</protein>
<dbReference type="Pfam" id="PF00395">
    <property type="entry name" value="SLH"/>
    <property type="match status" value="2"/>
</dbReference>
<evidence type="ECO:0000256" key="2">
    <source>
        <dbReference type="SAM" id="SignalP"/>
    </source>
</evidence>
<dbReference type="OrthoDB" id="174569at2"/>
<proteinExistence type="predicted"/>
<organism evidence="4 5">
    <name type="scientific">Thermoclostridium caenicola</name>
    <dbReference type="NCBI Taxonomy" id="659425"/>
    <lineage>
        <taxon>Bacteria</taxon>
        <taxon>Bacillati</taxon>
        <taxon>Bacillota</taxon>
        <taxon>Clostridia</taxon>
        <taxon>Eubacteriales</taxon>
        <taxon>Oscillospiraceae</taxon>
        <taxon>Thermoclostridium</taxon>
    </lineage>
</organism>
<sequence>MKKCLAFLLTVVMVLAVITSGMSRSHAALSFKDVPREAWYYEHVQYVANHPRELMVGYAGNFGPLDNLTVEQFIKIAVAAAGKGVVVPSDKYWGDVYVSIGLELGFVQPGEFTDYKRPITRAEMARIIIRSLPMITGEKDIPYNESEIRSRIADYDSIPVNLREYVCKAYQLGILVGGSDGKFNPNGNLTRASAAAVIHKMLEPGLRTIYTPPEEVWSDEEFEAYIRENADDFYCIAKIENRKIYLRNAIVTTPTLLSDKNNPDIHELLYECAKTMAYYAQKNGNVFSIGYSDFFGGSAILYYYVDNKTTHPSIKLEFFAEPQMNYVAERYAPGEQKNPALYSWTLSALYDDDYLLGQGWEPDKDRKKFSWIQDKYAKVLLHLSNIVYGPSQGKAFYDFMIEHQLHAYYTDFSKDDKYIGKVPNANIEVAYYFKVPEAMDKWFWTTRPVVRR</sequence>
<evidence type="ECO:0000256" key="1">
    <source>
        <dbReference type="ARBA" id="ARBA00022737"/>
    </source>
</evidence>
<keyword evidence="5" id="KW-1185">Reference proteome</keyword>
<evidence type="ECO:0000259" key="3">
    <source>
        <dbReference type="PROSITE" id="PS51272"/>
    </source>
</evidence>
<dbReference type="AlphaFoldDB" id="A0A1M6KNH8"/>
<dbReference type="EMBL" id="FQZP01000088">
    <property type="protein sequence ID" value="SHJ60471.1"/>
    <property type="molecule type" value="Genomic_DNA"/>
</dbReference>
<feature type="domain" description="SLH" evidence="3">
    <location>
        <begin position="27"/>
        <end position="91"/>
    </location>
</feature>
<evidence type="ECO:0000313" key="4">
    <source>
        <dbReference type="EMBL" id="SHJ60471.1"/>
    </source>
</evidence>
<evidence type="ECO:0000313" key="5">
    <source>
        <dbReference type="Proteomes" id="UP000324781"/>
    </source>
</evidence>
<keyword evidence="1" id="KW-0677">Repeat</keyword>
<dbReference type="InterPro" id="IPR001119">
    <property type="entry name" value="SLH_dom"/>
</dbReference>
<reference evidence="4 5" key="1">
    <citation type="submission" date="2016-11" db="EMBL/GenBank/DDBJ databases">
        <authorList>
            <person name="Varghese N."/>
            <person name="Submissions S."/>
        </authorList>
    </citation>
    <scope>NUCLEOTIDE SEQUENCE [LARGE SCALE GENOMIC DNA]</scope>
    <source>
        <strain evidence="4 5">DSM 19027</strain>
    </source>
</reference>
<dbReference type="Proteomes" id="UP000324781">
    <property type="component" value="Unassembled WGS sequence"/>
</dbReference>
<feature type="signal peptide" evidence="2">
    <location>
        <begin position="1"/>
        <end position="27"/>
    </location>
</feature>
<feature type="domain" description="SLH" evidence="3">
    <location>
        <begin position="149"/>
        <end position="212"/>
    </location>
</feature>
<keyword evidence="2" id="KW-0732">Signal</keyword>
<feature type="chain" id="PRO_5012635703" evidence="2">
    <location>
        <begin position="28"/>
        <end position="452"/>
    </location>
</feature>
<accession>A0A1M6KNH8</accession>
<dbReference type="RefSeq" id="WP_149679721.1">
    <property type="nucleotide sequence ID" value="NZ_FQZP01000088.1"/>
</dbReference>
<name>A0A1M6KNH8_9FIRM</name>
<dbReference type="PROSITE" id="PS51272">
    <property type="entry name" value="SLH"/>
    <property type="match status" value="2"/>
</dbReference>
<gene>
    <name evidence="4" type="ORF">SAMN05444373_10881</name>
</gene>